<feature type="transmembrane region" description="Helical" evidence="3">
    <location>
        <begin position="21"/>
        <end position="41"/>
    </location>
</feature>
<dbReference type="EMBL" id="JARVKF010000385">
    <property type="protein sequence ID" value="KAK9418419.1"/>
    <property type="molecule type" value="Genomic_DNA"/>
</dbReference>
<feature type="domain" description="Peptidase S33 tripeptidyl aminopeptidase-like C-terminal" evidence="5">
    <location>
        <begin position="445"/>
        <end position="533"/>
    </location>
</feature>
<dbReference type="InterPro" id="IPR051601">
    <property type="entry name" value="Serine_prot/Carboxylest_S33"/>
</dbReference>
<comment type="similarity">
    <text evidence="1">Belongs to the peptidase S33 family.</text>
</comment>
<evidence type="ECO:0000259" key="4">
    <source>
        <dbReference type="Pfam" id="PF00561"/>
    </source>
</evidence>
<dbReference type="InterPro" id="IPR013595">
    <property type="entry name" value="Pept_S33_TAP-like_C"/>
</dbReference>
<dbReference type="InterPro" id="IPR000073">
    <property type="entry name" value="AB_hydrolase_1"/>
</dbReference>
<dbReference type="PANTHER" id="PTHR43248:SF25">
    <property type="entry name" value="AB HYDROLASE-1 DOMAIN-CONTAINING PROTEIN-RELATED"/>
    <property type="match status" value="1"/>
</dbReference>
<keyword evidence="2 6" id="KW-0378">Hydrolase</keyword>
<dbReference type="Pfam" id="PF08386">
    <property type="entry name" value="Abhydrolase_4"/>
    <property type="match status" value="1"/>
</dbReference>
<evidence type="ECO:0000256" key="1">
    <source>
        <dbReference type="ARBA" id="ARBA00010088"/>
    </source>
</evidence>
<keyword evidence="7" id="KW-1185">Reference proteome</keyword>
<gene>
    <name evidence="6" type="ORF">SUNI508_08146</name>
</gene>
<protein>
    <submittedName>
        <fullName evidence="6">Alpha/Beta hydrolase protein</fullName>
    </submittedName>
</protein>
<dbReference type="Gene3D" id="3.40.50.1820">
    <property type="entry name" value="alpha/beta hydrolase"/>
    <property type="match status" value="1"/>
</dbReference>
<keyword evidence="3" id="KW-1133">Transmembrane helix</keyword>
<organism evidence="6 7">
    <name type="scientific">Seiridium unicorne</name>
    <dbReference type="NCBI Taxonomy" id="138068"/>
    <lineage>
        <taxon>Eukaryota</taxon>
        <taxon>Fungi</taxon>
        <taxon>Dikarya</taxon>
        <taxon>Ascomycota</taxon>
        <taxon>Pezizomycotina</taxon>
        <taxon>Sordariomycetes</taxon>
        <taxon>Xylariomycetidae</taxon>
        <taxon>Amphisphaeriales</taxon>
        <taxon>Sporocadaceae</taxon>
        <taxon>Seiridium</taxon>
    </lineage>
</organism>
<sequence>MEDKGTQDFAGPHGFQRKSKFSLKTLAIGALVCFAVFQFSWRTALKTRHHCHASLDGKLKYPGEKITWEECGELIGRKLECSEIDVPMDQFNPENSGNKTFSIPLIRLRGKDATQNILLNPGGPGGSGIEFMYRKGEQLNAIVGEGFHLLSFDPRGINSSKPAALCYPDKETRRSLSYVRDTRVVQDSAEVYSWAQGFVQACPDTTGEHGSYINTPQTAADMNTILNAVGQQDMVYWGFSYGTILGQTYASLFPERSERVIIDGVANNFDWYDNVIDAEELADTENVLLGFFDECIKAGKNCTLSSLAKTRDELQEKVLSFADSLEEPLSVYVNNSVWGSLKRENIIQSALFPALYKPANWYDLADRLAKLLQGNATEAFLAYGNRGPSFGMLEGDANDFVTFNDGLSGPKHYPQDRESMLDLLLPVANSSLFGFIGLRGYYSKQQWSIPKTHKFVQQLGVKTAHPLLILSMTYDPVCPLISARSANAAFEDSQIVELKGYGHCTLAMPSNCVAKHVRAFLYNGTLPANYTQCEVDGPYFVKPEKNGTAVALMEFEDSEDQRIHRAQLEIARDESWPYVW</sequence>
<dbReference type="PANTHER" id="PTHR43248">
    <property type="entry name" value="2-SUCCINYL-6-HYDROXY-2,4-CYCLOHEXADIENE-1-CARBOXYLATE SYNTHASE"/>
    <property type="match status" value="1"/>
</dbReference>
<accession>A0ABR2UV34</accession>
<evidence type="ECO:0000256" key="2">
    <source>
        <dbReference type="ARBA" id="ARBA00022801"/>
    </source>
</evidence>
<feature type="domain" description="AB hydrolase-1" evidence="4">
    <location>
        <begin position="117"/>
        <end position="273"/>
    </location>
</feature>
<reference evidence="6 7" key="1">
    <citation type="journal article" date="2024" name="J. Plant Pathol.">
        <title>Sequence and assembly of the genome of Seiridium unicorne, isolate CBS 538.82, causal agent of cypress canker disease.</title>
        <authorList>
            <person name="Scali E."/>
            <person name="Rocca G.D."/>
            <person name="Danti R."/>
            <person name="Garbelotto M."/>
            <person name="Barberini S."/>
            <person name="Baroncelli R."/>
            <person name="Emiliani G."/>
        </authorList>
    </citation>
    <scope>NUCLEOTIDE SEQUENCE [LARGE SCALE GENOMIC DNA]</scope>
    <source>
        <strain evidence="6 7">BM-138-508</strain>
    </source>
</reference>
<dbReference type="InterPro" id="IPR029058">
    <property type="entry name" value="AB_hydrolase_fold"/>
</dbReference>
<dbReference type="Pfam" id="PF00561">
    <property type="entry name" value="Abhydrolase_1"/>
    <property type="match status" value="1"/>
</dbReference>
<evidence type="ECO:0000259" key="5">
    <source>
        <dbReference type="Pfam" id="PF08386"/>
    </source>
</evidence>
<proteinExistence type="inferred from homology"/>
<evidence type="ECO:0000256" key="3">
    <source>
        <dbReference type="SAM" id="Phobius"/>
    </source>
</evidence>
<comment type="caution">
    <text evidence="6">The sequence shown here is derived from an EMBL/GenBank/DDBJ whole genome shotgun (WGS) entry which is preliminary data.</text>
</comment>
<keyword evidence="3" id="KW-0812">Transmembrane</keyword>
<name>A0ABR2UV34_9PEZI</name>
<evidence type="ECO:0000313" key="7">
    <source>
        <dbReference type="Proteomes" id="UP001408356"/>
    </source>
</evidence>
<evidence type="ECO:0000313" key="6">
    <source>
        <dbReference type="EMBL" id="KAK9418419.1"/>
    </source>
</evidence>
<dbReference type="GO" id="GO:0016787">
    <property type="term" value="F:hydrolase activity"/>
    <property type="evidence" value="ECO:0007669"/>
    <property type="project" value="UniProtKB-KW"/>
</dbReference>
<keyword evidence="3" id="KW-0472">Membrane</keyword>
<dbReference type="Proteomes" id="UP001408356">
    <property type="component" value="Unassembled WGS sequence"/>
</dbReference>
<dbReference type="SUPFAM" id="SSF53474">
    <property type="entry name" value="alpha/beta-Hydrolases"/>
    <property type="match status" value="1"/>
</dbReference>